<dbReference type="Pfam" id="PF02130">
    <property type="entry name" value="YbeY"/>
    <property type="match status" value="1"/>
</dbReference>
<dbReference type="HAMAP" id="MF_00009">
    <property type="entry name" value="Endoribonucl_YbeY"/>
    <property type="match status" value="1"/>
</dbReference>
<dbReference type="EC" id="3.1.-.-" evidence="7"/>
<keyword evidence="7" id="KW-0963">Cytoplasm</keyword>
<dbReference type="PANTHER" id="PTHR46986">
    <property type="entry name" value="ENDORIBONUCLEASE YBEY, CHLOROPLASTIC"/>
    <property type="match status" value="1"/>
</dbReference>
<keyword evidence="5 7" id="KW-0378">Hydrolase</keyword>
<keyword evidence="6 7" id="KW-0862">Zinc</keyword>
<dbReference type="GO" id="GO:0004222">
    <property type="term" value="F:metalloendopeptidase activity"/>
    <property type="evidence" value="ECO:0007669"/>
    <property type="project" value="InterPro"/>
</dbReference>
<dbReference type="STRING" id="1307839.L21SP5_02059"/>
<dbReference type="Gene3D" id="3.40.390.30">
    <property type="entry name" value="Metalloproteases ('zincins'), catalytic domain"/>
    <property type="match status" value="1"/>
</dbReference>
<evidence type="ECO:0000256" key="4">
    <source>
        <dbReference type="ARBA" id="ARBA00022759"/>
    </source>
</evidence>
<evidence type="ECO:0000256" key="6">
    <source>
        <dbReference type="ARBA" id="ARBA00022833"/>
    </source>
</evidence>
<keyword evidence="3 7" id="KW-0479">Metal-binding</keyword>
<comment type="function">
    <text evidence="7">Single strand-specific metallo-endoribonuclease involved in late-stage 70S ribosome quality control and in maturation of the 3' terminus of the 16S rRNA.</text>
</comment>
<dbReference type="InterPro" id="IPR020549">
    <property type="entry name" value="YbeY_CS"/>
</dbReference>
<name>A0A0S2I085_9BACT</name>
<dbReference type="GO" id="GO:0004521">
    <property type="term" value="F:RNA endonuclease activity"/>
    <property type="evidence" value="ECO:0007669"/>
    <property type="project" value="UniProtKB-UniRule"/>
</dbReference>
<dbReference type="PROSITE" id="PS01306">
    <property type="entry name" value="UPF0054"/>
    <property type="match status" value="1"/>
</dbReference>
<keyword evidence="4 7" id="KW-0255">Endonuclease</keyword>
<comment type="cofactor">
    <cofactor evidence="7">
        <name>Zn(2+)</name>
        <dbReference type="ChEBI" id="CHEBI:29105"/>
    </cofactor>
    <text evidence="7">Binds 1 zinc ion.</text>
</comment>
<keyword evidence="7" id="KW-0690">Ribosome biogenesis</keyword>
<evidence type="ECO:0000256" key="1">
    <source>
        <dbReference type="ARBA" id="ARBA00010875"/>
    </source>
</evidence>
<proteinExistence type="inferred from homology"/>
<dbReference type="SUPFAM" id="SSF55486">
    <property type="entry name" value="Metalloproteases ('zincins'), catalytic domain"/>
    <property type="match status" value="1"/>
</dbReference>
<protein>
    <recommendedName>
        <fullName evidence="7">Endoribonuclease YbeY</fullName>
        <ecNumber evidence="7">3.1.-.-</ecNumber>
    </recommendedName>
</protein>
<dbReference type="KEGG" id="blq:L21SP5_02059"/>
<dbReference type="OrthoDB" id="9811984at2"/>
<evidence type="ECO:0000256" key="3">
    <source>
        <dbReference type="ARBA" id="ARBA00022723"/>
    </source>
</evidence>
<dbReference type="PATRIC" id="fig|1307839.3.peg.2173"/>
<evidence type="ECO:0000256" key="7">
    <source>
        <dbReference type="HAMAP-Rule" id="MF_00009"/>
    </source>
</evidence>
<evidence type="ECO:0000256" key="2">
    <source>
        <dbReference type="ARBA" id="ARBA00022722"/>
    </source>
</evidence>
<keyword evidence="7" id="KW-0698">rRNA processing</keyword>
<keyword evidence="2 7" id="KW-0540">Nuclease</keyword>
<dbReference type="InterPro" id="IPR002036">
    <property type="entry name" value="YbeY"/>
</dbReference>
<organism evidence="8 9">
    <name type="scientific">Salinivirga cyanobacteriivorans</name>
    <dbReference type="NCBI Taxonomy" id="1307839"/>
    <lineage>
        <taxon>Bacteria</taxon>
        <taxon>Pseudomonadati</taxon>
        <taxon>Bacteroidota</taxon>
        <taxon>Bacteroidia</taxon>
        <taxon>Bacteroidales</taxon>
        <taxon>Salinivirgaceae</taxon>
        <taxon>Salinivirga</taxon>
    </lineage>
</organism>
<dbReference type="GO" id="GO:0008270">
    <property type="term" value="F:zinc ion binding"/>
    <property type="evidence" value="ECO:0007669"/>
    <property type="project" value="UniProtKB-UniRule"/>
</dbReference>
<dbReference type="RefSeq" id="WP_057953130.1">
    <property type="nucleotide sequence ID" value="NZ_CP013118.1"/>
</dbReference>
<dbReference type="GO" id="GO:0005737">
    <property type="term" value="C:cytoplasm"/>
    <property type="evidence" value="ECO:0007669"/>
    <property type="project" value="UniProtKB-SubCell"/>
</dbReference>
<dbReference type="PANTHER" id="PTHR46986:SF1">
    <property type="entry name" value="ENDORIBONUCLEASE YBEY, CHLOROPLASTIC"/>
    <property type="match status" value="1"/>
</dbReference>
<evidence type="ECO:0000313" key="9">
    <source>
        <dbReference type="Proteomes" id="UP000064893"/>
    </source>
</evidence>
<accession>A0A0S2I085</accession>
<dbReference type="NCBIfam" id="TIGR00043">
    <property type="entry name" value="rRNA maturation RNase YbeY"/>
    <property type="match status" value="1"/>
</dbReference>
<reference evidence="8 9" key="1">
    <citation type="submission" date="2015-11" db="EMBL/GenBank/DDBJ databases">
        <title>Description and complete genome sequence of a novel strain predominating in hypersaline microbial mats and representing a new family of the Bacteriodetes phylum.</title>
        <authorList>
            <person name="Spring S."/>
            <person name="Bunk B."/>
            <person name="Sproer C."/>
            <person name="Klenk H.-P."/>
        </authorList>
    </citation>
    <scope>NUCLEOTIDE SEQUENCE [LARGE SCALE GENOMIC DNA]</scope>
    <source>
        <strain evidence="8 9">L21-Spi-D4</strain>
    </source>
</reference>
<comment type="similarity">
    <text evidence="1 7">Belongs to the endoribonuclease YbeY family.</text>
</comment>
<dbReference type="Proteomes" id="UP000064893">
    <property type="component" value="Chromosome"/>
</dbReference>
<feature type="binding site" evidence="7">
    <location>
        <position position="112"/>
    </location>
    <ligand>
        <name>Zn(2+)</name>
        <dbReference type="ChEBI" id="CHEBI:29105"/>
        <note>catalytic</note>
    </ligand>
</feature>
<sequence length="144" mass="16678">MIEFTTADKPFGLYKGDFKLLVDWITNTIESENGKVGEINVINCSDDYLLNINKEHLDHHYYTDVITFDYVVGEIISGDIFVSEDRIIQNAQEFDTSSEHEFLRVVIHGVLHLSGYSDHTDEEQKIMRAKEDEYLKKFPNATKI</sequence>
<dbReference type="EMBL" id="CP013118">
    <property type="protein sequence ID" value="ALO15696.1"/>
    <property type="molecule type" value="Genomic_DNA"/>
</dbReference>
<feature type="binding site" evidence="7">
    <location>
        <position position="108"/>
    </location>
    <ligand>
        <name>Zn(2+)</name>
        <dbReference type="ChEBI" id="CHEBI:29105"/>
        <note>catalytic</note>
    </ligand>
</feature>
<evidence type="ECO:0000256" key="5">
    <source>
        <dbReference type="ARBA" id="ARBA00022801"/>
    </source>
</evidence>
<dbReference type="GO" id="GO:0006364">
    <property type="term" value="P:rRNA processing"/>
    <property type="evidence" value="ECO:0007669"/>
    <property type="project" value="UniProtKB-UniRule"/>
</dbReference>
<evidence type="ECO:0000313" key="8">
    <source>
        <dbReference type="EMBL" id="ALO15696.1"/>
    </source>
</evidence>
<feature type="binding site" evidence="7">
    <location>
        <position position="118"/>
    </location>
    <ligand>
        <name>Zn(2+)</name>
        <dbReference type="ChEBI" id="CHEBI:29105"/>
        <note>catalytic</note>
    </ligand>
</feature>
<comment type="subcellular location">
    <subcellularLocation>
        <location evidence="7">Cytoplasm</location>
    </subcellularLocation>
</comment>
<keyword evidence="9" id="KW-1185">Reference proteome</keyword>
<dbReference type="InterPro" id="IPR023091">
    <property type="entry name" value="MetalPrtase_cat_dom_sf_prd"/>
</dbReference>
<gene>
    <name evidence="7 8" type="primary">ybeY</name>
    <name evidence="8" type="ORF">L21SP5_02059</name>
</gene>
<dbReference type="AlphaFoldDB" id="A0A0S2I085"/>